<evidence type="ECO:0000313" key="2">
    <source>
        <dbReference type="EMBL" id="RRT63471.1"/>
    </source>
</evidence>
<feature type="region of interest" description="Disordered" evidence="1">
    <location>
        <begin position="108"/>
        <end position="129"/>
    </location>
</feature>
<dbReference type="EMBL" id="AMZH03006584">
    <property type="protein sequence ID" value="RRT63471.1"/>
    <property type="molecule type" value="Genomic_DNA"/>
</dbReference>
<feature type="compositionally biased region" description="Polar residues" evidence="1">
    <location>
        <begin position="82"/>
        <end position="92"/>
    </location>
</feature>
<gene>
    <name evidence="2" type="ORF">B296_00005760</name>
</gene>
<protein>
    <submittedName>
        <fullName evidence="2">Uncharacterized protein</fullName>
    </submittedName>
</protein>
<comment type="caution">
    <text evidence="2">The sequence shown here is derived from an EMBL/GenBank/DDBJ whole genome shotgun (WGS) entry which is preliminary data.</text>
</comment>
<feature type="region of interest" description="Disordered" evidence="1">
    <location>
        <begin position="1"/>
        <end position="95"/>
    </location>
</feature>
<dbReference type="AlphaFoldDB" id="A0A426ZHP3"/>
<dbReference type="Proteomes" id="UP000287651">
    <property type="component" value="Unassembled WGS sequence"/>
</dbReference>
<evidence type="ECO:0000313" key="3">
    <source>
        <dbReference type="Proteomes" id="UP000287651"/>
    </source>
</evidence>
<organism evidence="2 3">
    <name type="scientific">Ensete ventricosum</name>
    <name type="common">Abyssinian banana</name>
    <name type="synonym">Musa ensete</name>
    <dbReference type="NCBI Taxonomy" id="4639"/>
    <lineage>
        <taxon>Eukaryota</taxon>
        <taxon>Viridiplantae</taxon>
        <taxon>Streptophyta</taxon>
        <taxon>Embryophyta</taxon>
        <taxon>Tracheophyta</taxon>
        <taxon>Spermatophyta</taxon>
        <taxon>Magnoliopsida</taxon>
        <taxon>Liliopsida</taxon>
        <taxon>Zingiberales</taxon>
        <taxon>Musaceae</taxon>
        <taxon>Ensete</taxon>
    </lineage>
</organism>
<feature type="region of interest" description="Disordered" evidence="1">
    <location>
        <begin position="154"/>
        <end position="176"/>
    </location>
</feature>
<proteinExistence type="predicted"/>
<name>A0A426ZHP3_ENSVE</name>
<feature type="compositionally biased region" description="Basic and acidic residues" evidence="1">
    <location>
        <begin position="9"/>
        <end position="43"/>
    </location>
</feature>
<evidence type="ECO:0000256" key="1">
    <source>
        <dbReference type="SAM" id="MobiDB-lite"/>
    </source>
</evidence>
<accession>A0A426ZHP3</accession>
<reference evidence="2 3" key="1">
    <citation type="journal article" date="2014" name="Agronomy (Basel)">
        <title>A Draft Genome Sequence for Ensete ventricosum, the Drought-Tolerant Tree Against Hunger.</title>
        <authorList>
            <person name="Harrison J."/>
            <person name="Moore K.A."/>
            <person name="Paszkiewicz K."/>
            <person name="Jones T."/>
            <person name="Grant M."/>
            <person name="Ambacheew D."/>
            <person name="Muzemil S."/>
            <person name="Studholme D.J."/>
        </authorList>
    </citation>
    <scope>NUCLEOTIDE SEQUENCE [LARGE SCALE GENOMIC DNA]</scope>
</reference>
<sequence>MEESVVVGRPDKGKVDKVDIPQLQEGRRAPRCKDHERRGEMRRYANLPSRIRGLLPSYQAPPLCRDDRGRASAHGPEPAVPAQQTRRQTAPTGQAPKIFLYHFGARRRAHPHEPGPSTGRHGANHSTIPTSAHIVDNSTVSSPDDISANEVTCGPEPGDPTRGEAATALGRGSPHSLLDCRTSSVAKPLLRSVQTSPDFDTLSSDSADSLREQVCQVHQRLDKVQKEVLKSKGEIR</sequence>